<keyword evidence="3" id="KW-1185">Reference proteome</keyword>
<dbReference type="PANTHER" id="PTHR10094">
    <property type="entry name" value="STEROL CARRIER PROTEIN 2 SCP-2 FAMILY PROTEIN"/>
    <property type="match status" value="1"/>
</dbReference>
<evidence type="ECO:0000313" key="2">
    <source>
        <dbReference type="EMBL" id="UTI65461.1"/>
    </source>
</evidence>
<organism evidence="2 3">
    <name type="scientific">Paraconexibacter antarcticus</name>
    <dbReference type="NCBI Taxonomy" id="2949664"/>
    <lineage>
        <taxon>Bacteria</taxon>
        <taxon>Bacillati</taxon>
        <taxon>Actinomycetota</taxon>
        <taxon>Thermoleophilia</taxon>
        <taxon>Solirubrobacterales</taxon>
        <taxon>Paraconexibacteraceae</taxon>
        <taxon>Paraconexibacter</taxon>
    </lineage>
</organism>
<gene>
    <name evidence="2" type="ORF">NBH00_04410</name>
</gene>
<dbReference type="EMBL" id="CP098502">
    <property type="protein sequence ID" value="UTI65461.1"/>
    <property type="molecule type" value="Genomic_DNA"/>
</dbReference>
<proteinExistence type="predicted"/>
<reference evidence="2 3" key="1">
    <citation type="submission" date="2022-06" db="EMBL/GenBank/DDBJ databases">
        <title>Paraconexibacter antarcticus.</title>
        <authorList>
            <person name="Kim C.S."/>
        </authorList>
    </citation>
    <scope>NUCLEOTIDE SEQUENCE [LARGE SCALE GENOMIC DNA]</scope>
    <source>
        <strain evidence="2 3">02-257</strain>
    </source>
</reference>
<name>A0ABY5DWH7_9ACTN</name>
<feature type="domain" description="SCP2" evidence="1">
    <location>
        <begin position="215"/>
        <end position="315"/>
    </location>
</feature>
<dbReference type="InterPro" id="IPR036527">
    <property type="entry name" value="SCP2_sterol-bd_dom_sf"/>
</dbReference>
<dbReference type="Gene3D" id="3.30.1050.10">
    <property type="entry name" value="SCP2 sterol-binding domain"/>
    <property type="match status" value="2"/>
</dbReference>
<accession>A0ABY5DWH7</accession>
<dbReference type="SUPFAM" id="SSF55718">
    <property type="entry name" value="SCP-like"/>
    <property type="match status" value="2"/>
</dbReference>
<dbReference type="PANTHER" id="PTHR10094:SF25">
    <property type="entry name" value="SCP2 STEROL-BINDING DOMAIN-CONTAINING PROTEIN 1"/>
    <property type="match status" value="1"/>
</dbReference>
<evidence type="ECO:0000259" key="1">
    <source>
        <dbReference type="Pfam" id="PF02036"/>
    </source>
</evidence>
<feature type="domain" description="SCP2" evidence="1">
    <location>
        <begin position="86"/>
        <end position="157"/>
    </location>
</feature>
<sequence length="319" mass="33421">MTLTSRPGSLAELAAAAAADPASVTPAELAAVVAVTPPHELRAAASGELRDLTIDIVLGRLPEFVTPERWQGDPLRLALRLTGRRGGGSDTVVLTLDGATAAAVRGDAGTHAPADVSIEADAVDLLLLVTGQEHAALLFLRGGLRLDGDVRLAIAAAACFSVPGVADGAEAGPGGDLDPLAIDANAVSRVVKDLSDKDLRARMAGGVRDIVLGEIFARFADHLRRERTAEVEAAVAWRISGREDGGVDEFTTLIDRGSVRLVEAHEHRPRVSIQVEAADFLKLVTGNANPAMMFMRRKISVRGDLGFAAQLTGMFRIPG</sequence>
<dbReference type="InterPro" id="IPR003033">
    <property type="entry name" value="SCP2_sterol-bd_dom"/>
</dbReference>
<dbReference type="Pfam" id="PF02036">
    <property type="entry name" value="SCP2"/>
    <property type="match status" value="2"/>
</dbReference>
<dbReference type="Proteomes" id="UP001056035">
    <property type="component" value="Chromosome"/>
</dbReference>
<protein>
    <submittedName>
        <fullName evidence="2">SCP2 sterol-binding domain-containing protein</fullName>
    </submittedName>
</protein>
<dbReference type="RefSeq" id="WP_254572141.1">
    <property type="nucleotide sequence ID" value="NZ_CP098502.1"/>
</dbReference>
<evidence type="ECO:0000313" key="3">
    <source>
        <dbReference type="Proteomes" id="UP001056035"/>
    </source>
</evidence>